<protein>
    <submittedName>
        <fullName evidence="1">Uncharacterized protein</fullName>
    </submittedName>
</protein>
<accession>A0A0G0JI37</accession>
<dbReference type="Proteomes" id="UP000034591">
    <property type="component" value="Unassembled WGS sequence"/>
</dbReference>
<reference evidence="1 2" key="1">
    <citation type="journal article" date="2015" name="Nature">
        <title>rRNA introns, odd ribosomes, and small enigmatic genomes across a large radiation of phyla.</title>
        <authorList>
            <person name="Brown C.T."/>
            <person name="Hug L.A."/>
            <person name="Thomas B.C."/>
            <person name="Sharon I."/>
            <person name="Castelle C.J."/>
            <person name="Singh A."/>
            <person name="Wilkins M.J."/>
            <person name="Williams K.H."/>
            <person name="Banfield J.F."/>
        </authorList>
    </citation>
    <scope>NUCLEOTIDE SEQUENCE [LARGE SCALE GENOMIC DNA]</scope>
</reference>
<comment type="caution">
    <text evidence="1">The sequence shown here is derived from an EMBL/GenBank/DDBJ whole genome shotgun (WGS) entry which is preliminary data.</text>
</comment>
<dbReference type="STRING" id="1618545.US53_C0051G0009"/>
<evidence type="ECO:0000313" key="1">
    <source>
        <dbReference type="EMBL" id="KKQ36459.1"/>
    </source>
</evidence>
<sequence>MGVEQFESEETKTPFSNVWTLERVNQFEGIQIPLHVIDAIAGASFNETLQKIKNR</sequence>
<name>A0A0G0JI37_9BACT</name>
<dbReference type="EMBL" id="LBTI01000051">
    <property type="protein sequence ID" value="KKQ36459.1"/>
    <property type="molecule type" value="Genomic_DNA"/>
</dbReference>
<feature type="non-terminal residue" evidence="1">
    <location>
        <position position="55"/>
    </location>
</feature>
<proteinExistence type="predicted"/>
<organism evidence="1 2">
    <name type="scientific">Candidatus Woesebacteria bacterium GW2011_GWA1_37_7</name>
    <dbReference type="NCBI Taxonomy" id="1618545"/>
    <lineage>
        <taxon>Bacteria</taxon>
        <taxon>Candidatus Woeseibacteriota</taxon>
    </lineage>
</organism>
<gene>
    <name evidence="1" type="ORF">US53_C0051G0009</name>
</gene>
<dbReference type="AlphaFoldDB" id="A0A0G0JI37"/>
<evidence type="ECO:0000313" key="2">
    <source>
        <dbReference type="Proteomes" id="UP000034591"/>
    </source>
</evidence>